<dbReference type="Proteomes" id="UP000823900">
    <property type="component" value="Unassembled WGS sequence"/>
</dbReference>
<keyword evidence="2" id="KW-0175">Coiled coil</keyword>
<dbReference type="SUPFAM" id="SSF52980">
    <property type="entry name" value="Restriction endonuclease-like"/>
    <property type="match status" value="1"/>
</dbReference>
<dbReference type="InterPro" id="IPR017482">
    <property type="entry name" value="Lambda-type_endonuclease"/>
</dbReference>
<dbReference type="EMBL" id="DWZA01000004">
    <property type="protein sequence ID" value="HJA70007.1"/>
    <property type="molecule type" value="Genomic_DNA"/>
</dbReference>
<proteinExistence type="predicted"/>
<dbReference type="Gene3D" id="3.90.320.10">
    <property type="match status" value="1"/>
</dbReference>
<dbReference type="InterPro" id="IPR051703">
    <property type="entry name" value="NF-kappa-B_Signaling_Reg"/>
</dbReference>
<dbReference type="Pfam" id="PF09588">
    <property type="entry name" value="YqaJ"/>
    <property type="match status" value="1"/>
</dbReference>
<evidence type="ECO:0000256" key="2">
    <source>
        <dbReference type="SAM" id="Coils"/>
    </source>
</evidence>
<name>A0A9D2HFQ9_9FIRM</name>
<dbReference type="InterPro" id="IPR011335">
    <property type="entry name" value="Restrct_endonuc-II-like"/>
</dbReference>
<reference evidence="4" key="2">
    <citation type="submission" date="2021-04" db="EMBL/GenBank/DDBJ databases">
        <authorList>
            <person name="Gilroy R."/>
        </authorList>
    </citation>
    <scope>NUCLEOTIDE SEQUENCE</scope>
    <source>
        <strain evidence="4">CHK178-16964</strain>
    </source>
</reference>
<evidence type="ECO:0000256" key="1">
    <source>
        <dbReference type="ARBA" id="ARBA00022801"/>
    </source>
</evidence>
<feature type="domain" description="YqaJ viral recombinase" evidence="3">
    <location>
        <begin position="14"/>
        <end position="147"/>
    </location>
</feature>
<feature type="coiled-coil region" evidence="2">
    <location>
        <begin position="231"/>
        <end position="258"/>
    </location>
</feature>
<dbReference type="GO" id="GO:0016787">
    <property type="term" value="F:hydrolase activity"/>
    <property type="evidence" value="ECO:0007669"/>
    <property type="project" value="UniProtKB-KW"/>
</dbReference>
<dbReference type="PANTHER" id="PTHR46609">
    <property type="entry name" value="EXONUCLEASE, PHAGE-TYPE/RECB, C-TERMINAL DOMAIN-CONTAINING PROTEIN"/>
    <property type="match status" value="1"/>
</dbReference>
<reference evidence="4" key="1">
    <citation type="journal article" date="2021" name="PeerJ">
        <title>Extensive microbial diversity within the chicken gut microbiome revealed by metagenomics and culture.</title>
        <authorList>
            <person name="Gilroy R."/>
            <person name="Ravi A."/>
            <person name="Getino M."/>
            <person name="Pursley I."/>
            <person name="Horton D.L."/>
            <person name="Alikhan N.F."/>
            <person name="Baker D."/>
            <person name="Gharbi K."/>
            <person name="Hall N."/>
            <person name="Watson M."/>
            <person name="Adriaenssens E.M."/>
            <person name="Foster-Nyarko E."/>
            <person name="Jarju S."/>
            <person name="Secka A."/>
            <person name="Antonio M."/>
            <person name="Oren A."/>
            <person name="Chaudhuri R.R."/>
            <person name="La Ragione R."/>
            <person name="Hildebrand F."/>
            <person name="Pallen M.J."/>
        </authorList>
    </citation>
    <scope>NUCLEOTIDE SEQUENCE</scope>
    <source>
        <strain evidence="4">CHK178-16964</strain>
    </source>
</reference>
<evidence type="ECO:0000313" key="4">
    <source>
        <dbReference type="EMBL" id="HJA70007.1"/>
    </source>
</evidence>
<dbReference type="InterPro" id="IPR011604">
    <property type="entry name" value="PDDEXK-like_dom_sf"/>
</dbReference>
<dbReference type="AlphaFoldDB" id="A0A9D2HFQ9"/>
<sequence length="309" mass="35887">MYNTIKIAHLSKTEWLQKRKQGIGGSDAGAICGLNPYISPINVYQDKISTRIEDLDNEAMRQGRELEEYVAKRFTEATGLKVRRSNVMYQNKEYPFMLADVDRMVVGEDAGLECKTANAFQTDKWKDGKIPAHYLLQCLHYMAVTGKTSWYLAVVILGKEFHYVKIDRDEAMIENLVAIEKEFWERHVVPRVMPEPDGSPACDEVIQSCFPVAEKKEIFLPSEFDAVLQRREEILQLSEKLEIERKNIEQRIKLFMGENEIATNEHYQVSWANVDSARIDTRRMKQEQPELYRQFSKVSHSRRFVVKAA</sequence>
<organism evidence="4 5">
    <name type="scientific">Candidatus Lachnoclostridium stercoravium</name>
    <dbReference type="NCBI Taxonomy" id="2838633"/>
    <lineage>
        <taxon>Bacteria</taxon>
        <taxon>Bacillati</taxon>
        <taxon>Bacillota</taxon>
        <taxon>Clostridia</taxon>
        <taxon>Lachnospirales</taxon>
        <taxon>Lachnospiraceae</taxon>
    </lineage>
</organism>
<evidence type="ECO:0000313" key="5">
    <source>
        <dbReference type="Proteomes" id="UP000823900"/>
    </source>
</evidence>
<dbReference type="NCBIfam" id="TIGR03033">
    <property type="entry name" value="phage_rel_nuc"/>
    <property type="match status" value="1"/>
</dbReference>
<protein>
    <submittedName>
        <fullName evidence="4">YqaJ viral recombinase family protein</fullName>
    </submittedName>
</protein>
<evidence type="ECO:0000259" key="3">
    <source>
        <dbReference type="Pfam" id="PF09588"/>
    </source>
</evidence>
<accession>A0A9D2HFQ9</accession>
<comment type="caution">
    <text evidence="4">The sequence shown here is derived from an EMBL/GenBank/DDBJ whole genome shotgun (WGS) entry which is preliminary data.</text>
</comment>
<dbReference type="InterPro" id="IPR019080">
    <property type="entry name" value="YqaJ_viral_recombinase"/>
</dbReference>
<gene>
    <name evidence="4" type="ORF">IAA07_00315</name>
</gene>
<keyword evidence="1" id="KW-0378">Hydrolase</keyword>
<dbReference type="PANTHER" id="PTHR46609:SF6">
    <property type="entry name" value="EXONUCLEASE, PHAGE-TYPE_RECB, C-TERMINAL DOMAIN-CONTAINING PROTEIN-RELATED"/>
    <property type="match status" value="1"/>
</dbReference>